<organism evidence="1 2">
    <name type="scientific">Diaporthe eres</name>
    <name type="common">Phomopsis oblonga</name>
    <dbReference type="NCBI Taxonomy" id="83184"/>
    <lineage>
        <taxon>Eukaryota</taxon>
        <taxon>Fungi</taxon>
        <taxon>Dikarya</taxon>
        <taxon>Ascomycota</taxon>
        <taxon>Pezizomycotina</taxon>
        <taxon>Sordariomycetes</taxon>
        <taxon>Sordariomycetidae</taxon>
        <taxon>Diaporthales</taxon>
        <taxon>Diaporthaceae</taxon>
        <taxon>Diaporthe</taxon>
        <taxon>Diaporthe eres species complex</taxon>
    </lineage>
</organism>
<comment type="caution">
    <text evidence="1">The sequence shown here is derived from an EMBL/GenBank/DDBJ whole genome shotgun (WGS) entry which is preliminary data.</text>
</comment>
<dbReference type="Proteomes" id="UP001430848">
    <property type="component" value="Unassembled WGS sequence"/>
</dbReference>
<evidence type="ECO:0000313" key="2">
    <source>
        <dbReference type="Proteomes" id="UP001430848"/>
    </source>
</evidence>
<protein>
    <submittedName>
        <fullName evidence="1">Uncharacterized protein</fullName>
    </submittedName>
</protein>
<reference evidence="1 2" key="1">
    <citation type="submission" date="2024-02" db="EMBL/GenBank/DDBJ databases">
        <title>De novo assembly and annotation of 12 fungi associated with fruit tree decline syndrome in Ontario, Canada.</title>
        <authorList>
            <person name="Sulman M."/>
            <person name="Ellouze W."/>
            <person name="Ilyukhin E."/>
        </authorList>
    </citation>
    <scope>NUCLEOTIDE SEQUENCE [LARGE SCALE GENOMIC DNA]</scope>
    <source>
        <strain evidence="1 2">M169</strain>
    </source>
</reference>
<gene>
    <name evidence="1" type="ORF">SLS63_007134</name>
</gene>
<name>A0ABR1P650_DIAER</name>
<proteinExistence type="predicted"/>
<dbReference type="EMBL" id="JAKNSF020000038">
    <property type="protein sequence ID" value="KAK7727315.1"/>
    <property type="molecule type" value="Genomic_DNA"/>
</dbReference>
<sequence>MPEASPTQVPFTAAVPEGGSFAAIIPGWGTGELVSFVSALVNSNSTITYEAAGSVAVQNVTYDQYVLAPESLLDQTNHVSPNGTVRISFPQKEQGQHYRLFAFYQKPSGNKNLHFTTPLNDSIFDAGSYVVDHFDKKGAETIIDFWEEHILVDGIREQVQRVGHYGWSYNYLASENLDSPDAIVENGVLAPMGPAWKALAVASTSNVTLGAIASLQRFAESGLPIIFVGGSPSFYPTGADTNVTVFEEQLAALQSSEGVYSVGEGQLANQLSALGLSPRVAVTTNGTWYTTWRETEDVGYALIYADLVGSSGDVTIADTRTPFFLNPWTGEETPVLIYEQDEASTIIPLDLAGNQTHK</sequence>
<evidence type="ECO:0000313" key="1">
    <source>
        <dbReference type="EMBL" id="KAK7727315.1"/>
    </source>
</evidence>
<accession>A0ABR1P650</accession>
<keyword evidence="2" id="KW-1185">Reference proteome</keyword>